<comment type="caution">
    <text evidence="1">The sequence shown here is derived from an EMBL/GenBank/DDBJ whole genome shotgun (WGS) entry which is preliminary data.</text>
</comment>
<dbReference type="EMBL" id="QYTU02000073">
    <property type="protein sequence ID" value="RWR04127.1"/>
    <property type="molecule type" value="Genomic_DNA"/>
</dbReference>
<sequence>MDPFTLGLISIGAAGGTLAIVGGLQNIGVKINEGAVMAVLETTKYGAILYLLKSMANLL</sequence>
<evidence type="ECO:0000313" key="1">
    <source>
        <dbReference type="EMBL" id="RWR04127.1"/>
    </source>
</evidence>
<dbReference type="OrthoDB" id="2931716at2"/>
<dbReference type="AlphaFoldDB" id="A0A443IJ14"/>
<proteinExistence type="predicted"/>
<dbReference type="RefSeq" id="WP_120075960.1">
    <property type="nucleotide sequence ID" value="NZ_CP126113.1"/>
</dbReference>
<name>A0A443IJ14_9BACI</name>
<organism evidence="1 2">
    <name type="scientific">Siminovitchia fortis</name>
    <dbReference type="NCBI Taxonomy" id="254758"/>
    <lineage>
        <taxon>Bacteria</taxon>
        <taxon>Bacillati</taxon>
        <taxon>Bacillota</taxon>
        <taxon>Bacilli</taxon>
        <taxon>Bacillales</taxon>
        <taxon>Bacillaceae</taxon>
        <taxon>Siminovitchia</taxon>
    </lineage>
</organism>
<gene>
    <name evidence="1" type="ORF">D4N35_017495</name>
</gene>
<dbReference type="Proteomes" id="UP000273811">
    <property type="component" value="Unassembled WGS sequence"/>
</dbReference>
<keyword evidence="2" id="KW-1185">Reference proteome</keyword>
<reference evidence="1" key="1">
    <citation type="submission" date="2018-12" db="EMBL/GenBank/DDBJ databases">
        <authorList>
            <person name="Sun L."/>
            <person name="Chen Z."/>
        </authorList>
    </citation>
    <scope>NUCLEOTIDE SEQUENCE [LARGE SCALE GENOMIC DNA]</scope>
    <source>
        <strain evidence="1">DSM 16012</strain>
    </source>
</reference>
<evidence type="ECO:0000313" key="2">
    <source>
        <dbReference type="Proteomes" id="UP000273811"/>
    </source>
</evidence>
<accession>A0A443IJ14</accession>
<protein>
    <submittedName>
        <fullName evidence="1">Uncharacterized protein</fullName>
    </submittedName>
</protein>